<organism evidence="10 11">
    <name type="scientific">Sedimenticola selenatireducens</name>
    <dbReference type="NCBI Taxonomy" id="191960"/>
    <lineage>
        <taxon>Bacteria</taxon>
        <taxon>Pseudomonadati</taxon>
        <taxon>Pseudomonadota</taxon>
        <taxon>Gammaproteobacteria</taxon>
        <taxon>Chromatiales</taxon>
        <taxon>Sedimenticolaceae</taxon>
        <taxon>Sedimenticola</taxon>
    </lineage>
</organism>
<keyword evidence="3" id="KW-1003">Cell membrane</keyword>
<dbReference type="InterPro" id="IPR050330">
    <property type="entry name" value="Bact_OuterMem_StrucFunc"/>
</dbReference>
<dbReference type="RefSeq" id="WP_144358330.1">
    <property type="nucleotide sequence ID" value="NZ_VMNH01000006.1"/>
</dbReference>
<dbReference type="EMBL" id="VMNH01000006">
    <property type="protein sequence ID" value="TVO76314.1"/>
    <property type="molecule type" value="Genomic_DNA"/>
</dbReference>
<evidence type="ECO:0000256" key="6">
    <source>
        <dbReference type="ARBA" id="ARBA00023136"/>
    </source>
</evidence>
<dbReference type="PANTHER" id="PTHR30329:SF20">
    <property type="entry name" value="EXPORTED PROTEIN"/>
    <property type="match status" value="1"/>
</dbReference>
<evidence type="ECO:0000256" key="1">
    <source>
        <dbReference type="ARBA" id="ARBA00004162"/>
    </source>
</evidence>
<reference evidence="10 11" key="1">
    <citation type="submission" date="2019-07" db="EMBL/GenBank/DDBJ databases">
        <title>The pathways for chlorine oxyanion respiration interact through the shared metabolite chlorate.</title>
        <authorList>
            <person name="Barnum T.P."/>
            <person name="Cheng Y."/>
            <person name="Hill K.A."/>
            <person name="Lucas L.N."/>
            <person name="Carlson H.K."/>
            <person name="Coates J.D."/>
        </authorList>
    </citation>
    <scope>NUCLEOTIDE SEQUENCE [LARGE SCALE GENOMIC DNA]</scope>
    <source>
        <strain evidence="10 11">BK-1</strain>
    </source>
</reference>
<keyword evidence="11" id="KW-1185">Reference proteome</keyword>
<comment type="subcellular location">
    <subcellularLocation>
        <location evidence="1">Cell membrane</location>
        <topology evidence="1">Single-pass membrane protein</topology>
    </subcellularLocation>
</comment>
<dbReference type="InterPro" id="IPR025713">
    <property type="entry name" value="MotB-like_N_dom"/>
</dbReference>
<keyword evidence="10" id="KW-0969">Cilium</keyword>
<evidence type="ECO:0000256" key="5">
    <source>
        <dbReference type="ARBA" id="ARBA00022989"/>
    </source>
</evidence>
<comment type="similarity">
    <text evidence="2">Belongs to the MotB family.</text>
</comment>
<keyword evidence="5 8" id="KW-1133">Transmembrane helix</keyword>
<dbReference type="CDD" id="cd07185">
    <property type="entry name" value="OmpA_C-like"/>
    <property type="match status" value="1"/>
</dbReference>
<dbReference type="PANTHER" id="PTHR30329">
    <property type="entry name" value="STATOR ELEMENT OF FLAGELLAR MOTOR COMPLEX"/>
    <property type="match status" value="1"/>
</dbReference>
<evidence type="ECO:0000313" key="10">
    <source>
        <dbReference type="EMBL" id="TVO76314.1"/>
    </source>
</evidence>
<dbReference type="OrthoDB" id="9815217at2"/>
<dbReference type="Gene3D" id="3.30.1330.60">
    <property type="entry name" value="OmpA-like domain"/>
    <property type="match status" value="1"/>
</dbReference>
<dbReference type="Proteomes" id="UP000316649">
    <property type="component" value="Unassembled WGS sequence"/>
</dbReference>
<dbReference type="NCBIfam" id="NF006541">
    <property type="entry name" value="PRK09038.1"/>
    <property type="match status" value="1"/>
</dbReference>
<evidence type="ECO:0000256" key="4">
    <source>
        <dbReference type="ARBA" id="ARBA00022692"/>
    </source>
</evidence>
<dbReference type="SUPFAM" id="SSF103088">
    <property type="entry name" value="OmpA-like"/>
    <property type="match status" value="1"/>
</dbReference>
<keyword evidence="6 7" id="KW-0472">Membrane</keyword>
<protein>
    <submittedName>
        <fullName evidence="10">Flagellar motor protein MotD</fullName>
    </submittedName>
</protein>
<keyword evidence="4 8" id="KW-0812">Transmembrane</keyword>
<dbReference type="Pfam" id="PF00691">
    <property type="entry name" value="OmpA"/>
    <property type="match status" value="1"/>
</dbReference>
<dbReference type="InterPro" id="IPR036737">
    <property type="entry name" value="OmpA-like_sf"/>
</dbReference>
<feature type="domain" description="OmpA-like" evidence="9">
    <location>
        <begin position="141"/>
        <end position="260"/>
    </location>
</feature>
<dbReference type="PROSITE" id="PS51123">
    <property type="entry name" value="OMPA_2"/>
    <property type="match status" value="1"/>
</dbReference>
<evidence type="ECO:0000256" key="2">
    <source>
        <dbReference type="ARBA" id="ARBA00008914"/>
    </source>
</evidence>
<evidence type="ECO:0000256" key="8">
    <source>
        <dbReference type="SAM" id="Phobius"/>
    </source>
</evidence>
<feature type="transmembrane region" description="Helical" evidence="8">
    <location>
        <begin position="21"/>
        <end position="38"/>
    </location>
</feature>
<keyword evidence="10" id="KW-0282">Flagellum</keyword>
<evidence type="ECO:0000256" key="7">
    <source>
        <dbReference type="PROSITE-ProRule" id="PRU00473"/>
    </source>
</evidence>
<keyword evidence="10" id="KW-0966">Cell projection</keyword>
<gene>
    <name evidence="10" type="primary">motD</name>
    <name evidence="10" type="ORF">FHP88_07055</name>
</gene>
<accession>A0A557SG01</accession>
<evidence type="ECO:0000313" key="11">
    <source>
        <dbReference type="Proteomes" id="UP000316649"/>
    </source>
</evidence>
<dbReference type="GO" id="GO:0005886">
    <property type="term" value="C:plasma membrane"/>
    <property type="evidence" value="ECO:0007669"/>
    <property type="project" value="UniProtKB-SubCell"/>
</dbReference>
<evidence type="ECO:0000259" key="9">
    <source>
        <dbReference type="PROSITE" id="PS51123"/>
    </source>
</evidence>
<proteinExistence type="inferred from homology"/>
<dbReference type="InterPro" id="IPR006665">
    <property type="entry name" value="OmpA-like"/>
</dbReference>
<comment type="caution">
    <text evidence="10">The sequence shown here is derived from an EMBL/GenBank/DDBJ whole genome shotgun (WGS) entry which is preliminary data.</text>
</comment>
<dbReference type="Pfam" id="PF13677">
    <property type="entry name" value="MotB_plug"/>
    <property type="match status" value="1"/>
</dbReference>
<dbReference type="AlphaFoldDB" id="A0A557SG01"/>
<evidence type="ECO:0000256" key="3">
    <source>
        <dbReference type="ARBA" id="ARBA00022475"/>
    </source>
</evidence>
<sequence>MARRRRRVEEHDNHERWLVSYADFITLLFAFFVVMYSISSVNDGKYRVLSNTLTEAFVTTARSLEPIQIGEEVRSIEPQVGDLIISDSSKPELLPNDPLADESEGNSVVDTKTLDAVKSDLATSLSEYSDQGLVNVTRTDRGIEVEMKSSMLFESGSARLSRDALKALRKVILIVKPLANLINVEGHTDNVPISTISFPSNWELSAARSASVVHYFAKLGVDSGRMAAIGYGEHRPLSSNDTVDGRKNNRRVNLLIMAQQTNVGSDSSSEFQPGGSQ</sequence>
<name>A0A557SG01_9GAMM</name>